<dbReference type="SUPFAM" id="SSF103473">
    <property type="entry name" value="MFS general substrate transporter"/>
    <property type="match status" value="1"/>
</dbReference>
<feature type="transmembrane region" description="Helical" evidence="6">
    <location>
        <begin position="247"/>
        <end position="266"/>
    </location>
</feature>
<evidence type="ECO:0000256" key="6">
    <source>
        <dbReference type="SAM" id="Phobius"/>
    </source>
</evidence>
<feature type="transmembrane region" description="Helical" evidence="6">
    <location>
        <begin position="68"/>
        <end position="89"/>
    </location>
</feature>
<dbReference type="Proteomes" id="UP001629953">
    <property type="component" value="Unassembled WGS sequence"/>
</dbReference>
<feature type="transmembrane region" description="Helical" evidence="6">
    <location>
        <begin position="12"/>
        <end position="29"/>
    </location>
</feature>
<feature type="transmembrane region" description="Helical" evidence="6">
    <location>
        <begin position="160"/>
        <end position="180"/>
    </location>
</feature>
<evidence type="ECO:0000256" key="5">
    <source>
        <dbReference type="ARBA" id="ARBA00023136"/>
    </source>
</evidence>
<evidence type="ECO:0000313" key="7">
    <source>
        <dbReference type="EMBL" id="MFM2484675.1"/>
    </source>
</evidence>
<dbReference type="Gene3D" id="1.20.1250.20">
    <property type="entry name" value="MFS general substrate transporter like domains"/>
    <property type="match status" value="2"/>
</dbReference>
<keyword evidence="5 6" id="KW-0472">Membrane</keyword>
<comment type="subcellular location">
    <subcellularLocation>
        <location evidence="1">Cell membrane</location>
        <topology evidence="1">Multi-pass membrane protein</topology>
    </subcellularLocation>
</comment>
<feature type="transmembrane region" description="Helical" evidence="6">
    <location>
        <begin position="95"/>
        <end position="117"/>
    </location>
</feature>
<proteinExistence type="predicted"/>
<evidence type="ECO:0000256" key="3">
    <source>
        <dbReference type="ARBA" id="ARBA00022692"/>
    </source>
</evidence>
<dbReference type="EMBL" id="JBEQCT010000002">
    <property type="protein sequence ID" value="MFM2484675.1"/>
    <property type="molecule type" value="Genomic_DNA"/>
</dbReference>
<keyword evidence="2" id="KW-1003">Cell membrane</keyword>
<gene>
    <name evidence="7" type="ORF">ABUE30_06295</name>
</gene>
<name>A0ABW9G608_9GAMM</name>
<dbReference type="InterPro" id="IPR011701">
    <property type="entry name" value="MFS"/>
</dbReference>
<feature type="transmembrane region" description="Helical" evidence="6">
    <location>
        <begin position="281"/>
        <end position="301"/>
    </location>
</feature>
<feature type="transmembrane region" description="Helical" evidence="6">
    <location>
        <begin position="35"/>
        <end position="56"/>
    </location>
</feature>
<dbReference type="Pfam" id="PF07690">
    <property type="entry name" value="MFS_1"/>
    <property type="match status" value="1"/>
</dbReference>
<feature type="transmembrane region" description="Helical" evidence="6">
    <location>
        <begin position="212"/>
        <end position="235"/>
    </location>
</feature>
<dbReference type="InterPro" id="IPR036259">
    <property type="entry name" value="MFS_trans_sf"/>
</dbReference>
<sequence length="404" mass="44134">MLRSVPPIIEFFTKMASAIFTLLIGKLLYDETNSLWAFATASGGEFIIVTIIQLAAGALADRHAPTKILIVINALCMAVFILLAFIYHWAPTVGLLLAAGIVYVFRPLYRTSLFVLVRKMVATNDLRAVNGQIASASQLGQIIGFALTGIILSWTSEVAVFYLMALIYGFCLLLSTFIYYRQDVVQLAVTSSKKELLNWADFVQFSKGHHAFIVRLASSLSIAISLGGFYVLIAPLVTAKFTDNSQWLSWLSVSYALGATISGILVKKSEQFLKVLSSDKLLMINQIISATTFLCCGLLNQLVWLPILLFCFGVTTTLAAVSLSSYLQTVALSGVMGRTSAIQNIFIAAGNAGVAFFCAWIFNWSFNAAAIGLGLLILFIMCLFLLVFRRYPESTHSDSPSISN</sequence>
<reference evidence="7 8" key="1">
    <citation type="journal article" date="2013" name="Int. J. Syst. Evol. Microbiol.">
        <title>Celerinatantimonas yamalensis sp. nov., a cold-adapted diazotrophic bacterium from a cold permafrost brine.</title>
        <authorList>
            <person name="Shcherbakova V."/>
            <person name="Chuvilskaya N."/>
            <person name="Rivkina E."/>
            <person name="Demidov N."/>
            <person name="Uchaeva V."/>
            <person name="Suetin S."/>
            <person name="Suzina N."/>
            <person name="Gilichinsky D."/>
        </authorList>
    </citation>
    <scope>NUCLEOTIDE SEQUENCE [LARGE SCALE GENOMIC DNA]</scope>
    <source>
        <strain evidence="7 8">C7</strain>
    </source>
</reference>
<keyword evidence="3 6" id="KW-0812">Transmembrane</keyword>
<feature type="transmembrane region" description="Helical" evidence="6">
    <location>
        <begin position="341"/>
        <end position="362"/>
    </location>
</feature>
<dbReference type="PANTHER" id="PTHR23513">
    <property type="entry name" value="INTEGRAL MEMBRANE EFFLUX PROTEIN-RELATED"/>
    <property type="match status" value="1"/>
</dbReference>
<evidence type="ECO:0000256" key="4">
    <source>
        <dbReference type="ARBA" id="ARBA00022989"/>
    </source>
</evidence>
<feature type="transmembrane region" description="Helical" evidence="6">
    <location>
        <begin position="307"/>
        <end position="329"/>
    </location>
</feature>
<evidence type="ECO:0000313" key="8">
    <source>
        <dbReference type="Proteomes" id="UP001629953"/>
    </source>
</evidence>
<keyword evidence="4 6" id="KW-1133">Transmembrane helix</keyword>
<evidence type="ECO:0000256" key="2">
    <source>
        <dbReference type="ARBA" id="ARBA00022475"/>
    </source>
</evidence>
<evidence type="ECO:0000256" key="1">
    <source>
        <dbReference type="ARBA" id="ARBA00004651"/>
    </source>
</evidence>
<feature type="transmembrane region" description="Helical" evidence="6">
    <location>
        <begin position="368"/>
        <end position="388"/>
    </location>
</feature>
<protein>
    <submittedName>
        <fullName evidence="7">MFS transporter</fullName>
    </submittedName>
</protein>
<accession>A0ABW9G608</accession>
<dbReference type="PANTHER" id="PTHR23513:SF6">
    <property type="entry name" value="MAJOR FACILITATOR SUPERFAMILY ASSOCIATED DOMAIN-CONTAINING PROTEIN"/>
    <property type="match status" value="1"/>
</dbReference>
<comment type="caution">
    <text evidence="7">The sequence shown here is derived from an EMBL/GenBank/DDBJ whole genome shotgun (WGS) entry which is preliminary data.</text>
</comment>
<keyword evidence="8" id="KW-1185">Reference proteome</keyword>
<organism evidence="7 8">
    <name type="scientific">Celerinatantimonas yamalensis</name>
    <dbReference type="NCBI Taxonomy" id="559956"/>
    <lineage>
        <taxon>Bacteria</taxon>
        <taxon>Pseudomonadati</taxon>
        <taxon>Pseudomonadota</taxon>
        <taxon>Gammaproteobacteria</taxon>
        <taxon>Celerinatantimonadaceae</taxon>
        <taxon>Celerinatantimonas</taxon>
    </lineage>
</organism>